<name>A0AAD4KP22_9EURO</name>
<gene>
    <name evidence="4" type="ORF">BGW36DRAFT_322698</name>
</gene>
<dbReference type="GeneID" id="70242965"/>
<evidence type="ECO:0000313" key="4">
    <source>
        <dbReference type="EMBL" id="KAH8695108.1"/>
    </source>
</evidence>
<dbReference type="AlphaFoldDB" id="A0AAD4KP22"/>
<keyword evidence="5" id="KW-1185">Reference proteome</keyword>
<dbReference type="PANTHER" id="PTHR32385">
    <property type="entry name" value="MANNOSYL PHOSPHORYLINOSITOL CERAMIDE SYNTHASE"/>
    <property type="match status" value="1"/>
</dbReference>
<dbReference type="InterPro" id="IPR029044">
    <property type="entry name" value="Nucleotide-diphossugar_trans"/>
</dbReference>
<dbReference type="Pfam" id="PF04488">
    <property type="entry name" value="Gly_transf_sug"/>
    <property type="match status" value="1"/>
</dbReference>
<dbReference type="GO" id="GO:0016020">
    <property type="term" value="C:membrane"/>
    <property type="evidence" value="ECO:0007669"/>
    <property type="project" value="GOC"/>
</dbReference>
<comment type="caution">
    <text evidence="4">The sequence shown here is derived from an EMBL/GenBank/DDBJ whole genome shotgun (WGS) entry which is preliminary data.</text>
</comment>
<keyword evidence="2 4" id="KW-0808">Transferase</keyword>
<dbReference type="GO" id="GO:0051999">
    <property type="term" value="P:mannosyl-inositol phosphorylceramide biosynthetic process"/>
    <property type="evidence" value="ECO:0007669"/>
    <property type="project" value="TreeGrafter"/>
</dbReference>
<accession>A0AAD4KP22</accession>
<comment type="similarity">
    <text evidence="1">Belongs to the glycosyltransferase 32 family.</text>
</comment>
<dbReference type="InterPro" id="IPR007577">
    <property type="entry name" value="GlycoTrfase_DXD_sugar-bd_CS"/>
</dbReference>
<evidence type="ECO:0000313" key="5">
    <source>
        <dbReference type="Proteomes" id="UP001201262"/>
    </source>
</evidence>
<organism evidence="4 5">
    <name type="scientific">Talaromyces proteolyticus</name>
    <dbReference type="NCBI Taxonomy" id="1131652"/>
    <lineage>
        <taxon>Eukaryota</taxon>
        <taxon>Fungi</taxon>
        <taxon>Dikarya</taxon>
        <taxon>Ascomycota</taxon>
        <taxon>Pezizomycotina</taxon>
        <taxon>Eurotiomycetes</taxon>
        <taxon>Eurotiomycetidae</taxon>
        <taxon>Eurotiales</taxon>
        <taxon>Trichocomaceae</taxon>
        <taxon>Talaromyces</taxon>
        <taxon>Talaromyces sect. Bacilispori</taxon>
    </lineage>
</organism>
<keyword evidence="3" id="KW-1133">Transmembrane helix</keyword>
<proteinExistence type="inferred from homology"/>
<dbReference type="SUPFAM" id="SSF53448">
    <property type="entry name" value="Nucleotide-diphospho-sugar transferases"/>
    <property type="match status" value="1"/>
</dbReference>
<dbReference type="RefSeq" id="XP_046070250.1">
    <property type="nucleotide sequence ID" value="XM_046212678.1"/>
</dbReference>
<dbReference type="Proteomes" id="UP001201262">
    <property type="component" value="Unassembled WGS sequence"/>
</dbReference>
<dbReference type="Gene3D" id="3.90.550.20">
    <property type="match status" value="1"/>
</dbReference>
<evidence type="ECO:0000256" key="3">
    <source>
        <dbReference type="SAM" id="Phobius"/>
    </source>
</evidence>
<dbReference type="EMBL" id="JAJTJA010000008">
    <property type="protein sequence ID" value="KAH8695108.1"/>
    <property type="molecule type" value="Genomic_DNA"/>
</dbReference>
<keyword evidence="3" id="KW-0472">Membrane</keyword>
<dbReference type="InterPro" id="IPR051706">
    <property type="entry name" value="Glycosyltransferase_domain"/>
</dbReference>
<dbReference type="PANTHER" id="PTHR32385:SF15">
    <property type="entry name" value="INOSITOL PHOSPHOCERAMIDE MANNOSYLTRANSFERASE 1"/>
    <property type="match status" value="1"/>
</dbReference>
<evidence type="ECO:0000256" key="2">
    <source>
        <dbReference type="ARBA" id="ARBA00022679"/>
    </source>
</evidence>
<dbReference type="GO" id="GO:0000030">
    <property type="term" value="F:mannosyltransferase activity"/>
    <property type="evidence" value="ECO:0007669"/>
    <property type="project" value="TreeGrafter"/>
</dbReference>
<protein>
    <submittedName>
        <fullName evidence="4">Glycosyl transferase</fullName>
    </submittedName>
</protein>
<reference evidence="4" key="1">
    <citation type="submission" date="2021-12" db="EMBL/GenBank/DDBJ databases">
        <title>Convergent genome expansion in fungi linked to evolution of root-endophyte symbiosis.</title>
        <authorList>
            <consortium name="DOE Joint Genome Institute"/>
            <person name="Ke Y.-H."/>
            <person name="Bonito G."/>
            <person name="Liao H.-L."/>
            <person name="Looney B."/>
            <person name="Rojas-Flechas A."/>
            <person name="Nash J."/>
            <person name="Hameed K."/>
            <person name="Schadt C."/>
            <person name="Martin F."/>
            <person name="Crous P.W."/>
            <person name="Miettinen O."/>
            <person name="Magnuson J.K."/>
            <person name="Labbe J."/>
            <person name="Jacobson D."/>
            <person name="Doktycz M.J."/>
            <person name="Veneault-Fourrey C."/>
            <person name="Kuo A."/>
            <person name="Mondo S."/>
            <person name="Calhoun S."/>
            <person name="Riley R."/>
            <person name="Ohm R."/>
            <person name="LaButti K."/>
            <person name="Andreopoulos B."/>
            <person name="Pangilinan J."/>
            <person name="Nolan M."/>
            <person name="Tritt A."/>
            <person name="Clum A."/>
            <person name="Lipzen A."/>
            <person name="Daum C."/>
            <person name="Barry K."/>
            <person name="Grigoriev I.V."/>
            <person name="Vilgalys R."/>
        </authorList>
    </citation>
    <scope>NUCLEOTIDE SEQUENCE</scope>
    <source>
        <strain evidence="4">PMI_201</strain>
    </source>
</reference>
<sequence length="348" mass="39421">MLLSRTKLLLVLCTLLILSQRWWLPLLGMFINLAALPSRWHSSAALSYISQDQDNFDLTFAAYDVNQSSAGPQYQDVVPPILHHISLGPNPPREEWVAARAECIKYHSDWEAIIWNDENSSKFVAEEFPHLKTMWDSYRFPVERVDALRYMVLQKYGGVVLDFDLACKRSLGPLRRFDFVGPAAHPTGFSIGFMMASPGNSFIRSLVDHLAAYDRAWFFLPYVTVMFSTGCHYASTIFTLQNTRAPFRILGGTAQAPRLHMLNGYVDTPLFRHLGSSSWHSSDAFLINWLGHPRKGPIIVLIVVISFVAGSLLAVCLACRHRKNCPPCRKGKRMSELEEDTELMIKEA</sequence>
<feature type="transmembrane region" description="Helical" evidence="3">
    <location>
        <begin position="298"/>
        <end position="319"/>
    </location>
</feature>
<keyword evidence="3" id="KW-0812">Transmembrane</keyword>
<evidence type="ECO:0000256" key="1">
    <source>
        <dbReference type="ARBA" id="ARBA00009003"/>
    </source>
</evidence>